<accession>A0A2W7NH97</accession>
<proteinExistence type="predicted"/>
<dbReference type="EMBL" id="QKZL01000004">
    <property type="protein sequence ID" value="PZX17577.1"/>
    <property type="molecule type" value="Genomic_DNA"/>
</dbReference>
<evidence type="ECO:0000313" key="2">
    <source>
        <dbReference type="EMBL" id="PZX17577.1"/>
    </source>
</evidence>
<organism evidence="2 3">
    <name type="scientific">Palleronia aestuarii</name>
    <dbReference type="NCBI Taxonomy" id="568105"/>
    <lineage>
        <taxon>Bacteria</taxon>
        <taxon>Pseudomonadati</taxon>
        <taxon>Pseudomonadota</taxon>
        <taxon>Alphaproteobacteria</taxon>
        <taxon>Rhodobacterales</taxon>
        <taxon>Roseobacteraceae</taxon>
        <taxon>Palleronia</taxon>
    </lineage>
</organism>
<keyword evidence="3" id="KW-1185">Reference proteome</keyword>
<reference evidence="2 3" key="1">
    <citation type="submission" date="2018-06" db="EMBL/GenBank/DDBJ databases">
        <title>Genomic Encyclopedia of Archaeal and Bacterial Type Strains, Phase II (KMG-II): from individual species to whole genera.</title>
        <authorList>
            <person name="Goeker M."/>
        </authorList>
    </citation>
    <scope>NUCLEOTIDE SEQUENCE [LARGE SCALE GENOMIC DNA]</scope>
    <source>
        <strain evidence="2 3">DSM 22009</strain>
    </source>
</reference>
<dbReference type="AlphaFoldDB" id="A0A2W7NH97"/>
<gene>
    <name evidence="2" type="ORF">LX81_01302</name>
</gene>
<feature type="chain" id="PRO_5015984657" description="Chitin binding peritrophin-A-like protein" evidence="1">
    <location>
        <begin position="22"/>
        <end position="52"/>
    </location>
</feature>
<dbReference type="Proteomes" id="UP000248916">
    <property type="component" value="Unassembled WGS sequence"/>
</dbReference>
<evidence type="ECO:0000313" key="3">
    <source>
        <dbReference type="Proteomes" id="UP000248916"/>
    </source>
</evidence>
<protein>
    <recommendedName>
        <fullName evidence="4">Chitin binding peritrophin-A-like protein</fullName>
    </recommendedName>
</protein>
<evidence type="ECO:0000256" key="1">
    <source>
        <dbReference type="SAM" id="SignalP"/>
    </source>
</evidence>
<dbReference type="RefSeq" id="WP_170133861.1">
    <property type="nucleotide sequence ID" value="NZ_QKZL01000004.1"/>
</dbReference>
<comment type="caution">
    <text evidence="2">The sequence shown here is derived from an EMBL/GenBank/DDBJ whole genome shotgun (WGS) entry which is preliminary data.</text>
</comment>
<feature type="signal peptide" evidence="1">
    <location>
        <begin position="1"/>
        <end position="21"/>
    </location>
</feature>
<sequence length="52" mass="5345">MTIKTALTAFALVLAPGLALAECDWSKQTASMSCADGMTYDSATQACVPTTS</sequence>
<keyword evidence="1" id="KW-0732">Signal</keyword>
<name>A0A2W7NH97_9RHOB</name>
<evidence type="ECO:0008006" key="4">
    <source>
        <dbReference type="Google" id="ProtNLM"/>
    </source>
</evidence>